<dbReference type="InterPro" id="IPR003718">
    <property type="entry name" value="OsmC/Ohr_fam"/>
</dbReference>
<dbReference type="PANTHER" id="PTHR35368">
    <property type="entry name" value="HYDROPEROXIDE REDUCTASE"/>
    <property type="match status" value="1"/>
</dbReference>
<name>A0A0E3GPP6_CLOSL</name>
<evidence type="ECO:0000313" key="1">
    <source>
        <dbReference type="EMBL" id="AKA67186.1"/>
    </source>
</evidence>
<keyword evidence="2" id="KW-1185">Reference proteome</keyword>
<sequence>MAITTFRATARRKKGLAVTAEARGFKVDIDEPEKLGGTDTGMNPVELVLCALGGCQTILASSFAEKMRINLEDFWIELEGELDPDGFMGLSDVRPGYQKIRYNMHIKSDASEEKIKKFVELIEKRCPVGDTIGNAVELEKAKITIEK</sequence>
<reference evidence="1 2" key="1">
    <citation type="journal article" date="2015" name="J. Biotechnol.">
        <title>Complete genome sequence of a malodorant-producing acetogen, Clostridium scatologenes ATCC 25775(T).</title>
        <authorList>
            <person name="Zhu Z."/>
            <person name="Guo T."/>
            <person name="Zheng H."/>
            <person name="Song T."/>
            <person name="Ouyang P."/>
            <person name="Xie J."/>
        </authorList>
    </citation>
    <scope>NUCLEOTIDE SEQUENCE [LARGE SCALE GENOMIC DNA]</scope>
    <source>
        <strain evidence="1 2">ATCC 25775</strain>
    </source>
</reference>
<dbReference type="InterPro" id="IPR036102">
    <property type="entry name" value="OsmC/Ohrsf"/>
</dbReference>
<dbReference type="STRING" id="1548.CSCA_0061"/>
<dbReference type="Pfam" id="PF02566">
    <property type="entry name" value="OsmC"/>
    <property type="match status" value="1"/>
</dbReference>
<dbReference type="HOGENOM" id="CLU_100275_2_1_9"/>
<gene>
    <name evidence="1" type="ORF">CSCA_0061</name>
</gene>
<dbReference type="PANTHER" id="PTHR35368:SF1">
    <property type="entry name" value="HYDROPEROXIDE REDUCTASE"/>
    <property type="match status" value="1"/>
</dbReference>
<dbReference type="KEGG" id="csq:CSCA_0061"/>
<dbReference type="InterPro" id="IPR052924">
    <property type="entry name" value="OsmC/Ohr_hydroprdx_reductase"/>
</dbReference>
<dbReference type="SUPFAM" id="SSF82784">
    <property type="entry name" value="OsmC-like"/>
    <property type="match status" value="1"/>
</dbReference>
<dbReference type="AlphaFoldDB" id="A0A0E3GPP6"/>
<dbReference type="EMBL" id="CP009933">
    <property type="protein sequence ID" value="AKA67186.1"/>
    <property type="molecule type" value="Genomic_DNA"/>
</dbReference>
<dbReference type="RefSeq" id="WP_029162208.1">
    <property type="nucleotide sequence ID" value="NZ_CP009933.1"/>
</dbReference>
<dbReference type="Proteomes" id="UP000033115">
    <property type="component" value="Chromosome"/>
</dbReference>
<protein>
    <submittedName>
        <fullName evidence="1">OsmC family protein</fullName>
    </submittedName>
</protein>
<organism evidence="1 2">
    <name type="scientific">Clostridium scatologenes</name>
    <dbReference type="NCBI Taxonomy" id="1548"/>
    <lineage>
        <taxon>Bacteria</taxon>
        <taxon>Bacillati</taxon>
        <taxon>Bacillota</taxon>
        <taxon>Clostridia</taxon>
        <taxon>Eubacteriales</taxon>
        <taxon>Clostridiaceae</taxon>
        <taxon>Clostridium</taxon>
    </lineage>
</organism>
<accession>A0A0E3GPP6</accession>
<evidence type="ECO:0000313" key="2">
    <source>
        <dbReference type="Proteomes" id="UP000033115"/>
    </source>
</evidence>
<proteinExistence type="predicted"/>
<dbReference type="InterPro" id="IPR015946">
    <property type="entry name" value="KH_dom-like_a/b"/>
</dbReference>
<dbReference type="Gene3D" id="3.30.300.20">
    <property type="match status" value="1"/>
</dbReference>